<dbReference type="Pfam" id="PF00702">
    <property type="entry name" value="Hydrolase"/>
    <property type="match status" value="1"/>
</dbReference>
<dbReference type="Gene3D" id="3.40.50.1000">
    <property type="entry name" value="HAD superfamily/HAD-like"/>
    <property type="match status" value="1"/>
</dbReference>
<dbReference type="CDD" id="cd07515">
    <property type="entry name" value="HAD-like"/>
    <property type="match status" value="1"/>
</dbReference>
<dbReference type="KEGG" id="rru:Rru_A2305"/>
<dbReference type="Proteomes" id="UP000001929">
    <property type="component" value="Chromosome"/>
</dbReference>
<dbReference type="EMBL" id="CP000230">
    <property type="protein sequence ID" value="ABC23105.1"/>
    <property type="molecule type" value="Genomic_DNA"/>
</dbReference>
<proteinExistence type="predicted"/>
<dbReference type="PANTHER" id="PTHR43316">
    <property type="entry name" value="HYDROLASE, HALOACID DELAHOGENASE-RELATED"/>
    <property type="match status" value="1"/>
</dbReference>
<dbReference type="HOGENOM" id="CLU_074041_0_0_5"/>
<dbReference type="Gene3D" id="1.10.150.240">
    <property type="entry name" value="Putative phosphatase, domain 2"/>
    <property type="match status" value="1"/>
</dbReference>
<dbReference type="GO" id="GO:0016787">
    <property type="term" value="F:hydrolase activity"/>
    <property type="evidence" value="ECO:0007669"/>
    <property type="project" value="UniProtKB-KW"/>
</dbReference>
<organism evidence="2 3">
    <name type="scientific">Rhodospirillum rubrum (strain ATCC 11170 / ATH 1.1.1 / DSM 467 / LMG 4362 / NCIMB 8255 / S1)</name>
    <dbReference type="NCBI Taxonomy" id="269796"/>
    <lineage>
        <taxon>Bacteria</taxon>
        <taxon>Pseudomonadati</taxon>
        <taxon>Pseudomonadota</taxon>
        <taxon>Alphaproteobacteria</taxon>
        <taxon>Rhodospirillales</taxon>
        <taxon>Rhodospirillaceae</taxon>
        <taxon>Rhodospirillum</taxon>
    </lineage>
</organism>
<dbReference type="eggNOG" id="COG1011">
    <property type="taxonomic scope" value="Bacteria"/>
</dbReference>
<dbReference type="STRING" id="269796.Rru_A2305"/>
<gene>
    <name evidence="2" type="ordered locus">Rru_A2305</name>
</gene>
<dbReference type="EnsemblBacteria" id="ABC23105">
    <property type="protein sequence ID" value="ABC23105"/>
    <property type="gene ID" value="Rru_A2305"/>
</dbReference>
<evidence type="ECO:0000256" key="1">
    <source>
        <dbReference type="ARBA" id="ARBA00022801"/>
    </source>
</evidence>
<dbReference type="InterPro" id="IPR023214">
    <property type="entry name" value="HAD_sf"/>
</dbReference>
<reference evidence="2 3" key="1">
    <citation type="journal article" date="2011" name="Stand. Genomic Sci.">
        <title>Complete genome sequence of Rhodospirillum rubrum type strain (S1).</title>
        <authorList>
            <person name="Munk A.C."/>
            <person name="Copeland A."/>
            <person name="Lucas S."/>
            <person name="Lapidus A."/>
            <person name="Del Rio T.G."/>
            <person name="Barry K."/>
            <person name="Detter J.C."/>
            <person name="Hammon N."/>
            <person name="Israni S."/>
            <person name="Pitluck S."/>
            <person name="Brettin T."/>
            <person name="Bruce D."/>
            <person name="Han C."/>
            <person name="Tapia R."/>
            <person name="Gilna P."/>
            <person name="Schmutz J."/>
            <person name="Larimer F."/>
            <person name="Land M."/>
            <person name="Kyrpides N.C."/>
            <person name="Mavromatis K."/>
            <person name="Richardson P."/>
            <person name="Rohde M."/>
            <person name="Goker M."/>
            <person name="Klenk H.P."/>
            <person name="Zhang Y."/>
            <person name="Roberts G.P."/>
            <person name="Reslewic S."/>
            <person name="Schwartz D.C."/>
        </authorList>
    </citation>
    <scope>NUCLEOTIDE SEQUENCE [LARGE SCALE GENOMIC DNA]</scope>
    <source>
        <strain evidence="3">ATCC 11170 / ATH 1.1.1 / DSM 467 / LMG 4362 / NCIMB 8255 / S1</strain>
    </source>
</reference>
<dbReference type="PhylomeDB" id="Q2RRZ0"/>
<protein>
    <submittedName>
        <fullName evidence="2">Haloacid dehalogenase-like hydrolase</fullName>
    </submittedName>
</protein>
<dbReference type="PANTHER" id="PTHR43316:SF8">
    <property type="entry name" value="HAD FAMILY HYDROLASE"/>
    <property type="match status" value="1"/>
</dbReference>
<evidence type="ECO:0000313" key="2">
    <source>
        <dbReference type="EMBL" id="ABC23105.1"/>
    </source>
</evidence>
<dbReference type="SFLD" id="SFLDG01129">
    <property type="entry name" value="C1.5:_HAD__Beta-PGM__Phosphata"/>
    <property type="match status" value="1"/>
</dbReference>
<dbReference type="SUPFAM" id="SSF56784">
    <property type="entry name" value="HAD-like"/>
    <property type="match status" value="1"/>
</dbReference>
<dbReference type="SFLD" id="SFLDS00003">
    <property type="entry name" value="Haloacid_Dehalogenase"/>
    <property type="match status" value="1"/>
</dbReference>
<sequence length="268" mass="30398">MPDEPLRGRGHDGPLFGLRMDKSRSRRHRWTRTMTTVIGFDADDTLWHNETHFQEMQRALAAIISGHTGETTPIDDPLMAVERRNLKKYGYGAKGFALSMIETALELTDQRVSGAEIARIIAMVHRFLDGDIHILDGAVETLTRLRHNHRLILITKGDEIEQQEKLAKSKLRSFFDTVYVVLEKDPDTYRSILGREAIDPGHFVMVGNSLRSDIHPVLAIGGRAILIPYEVTWKHEMVELPADAPKAFATLNSLRELPAFLENGENRR</sequence>
<dbReference type="PATRIC" id="fig|269796.9.peg.2403"/>
<dbReference type="InterPro" id="IPR023198">
    <property type="entry name" value="PGP-like_dom2"/>
</dbReference>
<name>Q2RRZ0_RHORT</name>
<keyword evidence="1 2" id="KW-0378">Hydrolase</keyword>
<dbReference type="InterPro" id="IPR051540">
    <property type="entry name" value="S-2-haloacid_dehalogenase"/>
</dbReference>
<keyword evidence="3" id="KW-1185">Reference proteome</keyword>
<dbReference type="AlphaFoldDB" id="Q2RRZ0"/>
<dbReference type="InterPro" id="IPR036412">
    <property type="entry name" value="HAD-like_sf"/>
</dbReference>
<accession>Q2RRZ0</accession>
<evidence type="ECO:0000313" key="3">
    <source>
        <dbReference type="Proteomes" id="UP000001929"/>
    </source>
</evidence>